<feature type="region of interest" description="Disordered" evidence="20">
    <location>
        <begin position="4645"/>
        <end position="4684"/>
    </location>
</feature>
<evidence type="ECO:0000256" key="16">
    <source>
        <dbReference type="ARBA" id="ARBA00072299"/>
    </source>
</evidence>
<dbReference type="GO" id="GO:0016339">
    <property type="term" value="P:calcium-dependent cell-cell adhesion via plasma membrane cell adhesion molecules"/>
    <property type="evidence" value="ECO:0007669"/>
    <property type="project" value="UniProtKB-ARBA"/>
</dbReference>
<evidence type="ECO:0000256" key="14">
    <source>
        <dbReference type="ARBA" id="ARBA00023180"/>
    </source>
</evidence>
<evidence type="ECO:0000256" key="22">
    <source>
        <dbReference type="SAM" id="SignalP"/>
    </source>
</evidence>
<feature type="domain" description="EGF-like" evidence="24">
    <location>
        <begin position="3878"/>
        <end position="3914"/>
    </location>
</feature>
<feature type="domain" description="Cadherin" evidence="25">
    <location>
        <begin position="2374"/>
        <end position="2477"/>
    </location>
</feature>
<feature type="disulfide bond" evidence="19">
    <location>
        <begin position="3866"/>
        <end position="3875"/>
    </location>
</feature>
<dbReference type="PANTHER" id="PTHR24027">
    <property type="entry name" value="CADHERIN-23"/>
    <property type="match status" value="1"/>
</dbReference>
<dbReference type="GO" id="GO:0022603">
    <property type="term" value="P:regulation of anatomical structure morphogenesis"/>
    <property type="evidence" value="ECO:0007669"/>
    <property type="project" value="UniProtKB-ARBA"/>
</dbReference>
<dbReference type="GO" id="GO:0007156">
    <property type="term" value="P:homophilic cell adhesion via plasma membrane adhesion molecules"/>
    <property type="evidence" value="ECO:0007669"/>
    <property type="project" value="InterPro"/>
</dbReference>
<name>A0AA88IRP9_ARTSF</name>
<dbReference type="FunFam" id="2.60.40.60:FF:000116">
    <property type="entry name" value="Dachsous cadherin-related 2"/>
    <property type="match status" value="1"/>
</dbReference>
<feature type="domain" description="EGF-like" evidence="24">
    <location>
        <begin position="3818"/>
        <end position="3876"/>
    </location>
</feature>
<keyword evidence="13 19" id="KW-1015">Disulfide bond</keyword>
<dbReference type="InterPro" id="IPR002126">
    <property type="entry name" value="Cadherin-like_dom"/>
</dbReference>
<dbReference type="SMART" id="SM00112">
    <property type="entry name" value="CA"/>
    <property type="match status" value="34"/>
</dbReference>
<feature type="domain" description="Cadherin" evidence="25">
    <location>
        <begin position="2269"/>
        <end position="2373"/>
    </location>
</feature>
<dbReference type="FunFam" id="2.60.40.60:FF:000033">
    <property type="entry name" value="FAT atypical cadherin 1"/>
    <property type="match status" value="3"/>
</dbReference>
<dbReference type="GO" id="GO:0048589">
    <property type="term" value="P:developmental growth"/>
    <property type="evidence" value="ECO:0007669"/>
    <property type="project" value="UniProtKB-ARBA"/>
</dbReference>
<feature type="region of interest" description="Disordered" evidence="20">
    <location>
        <begin position="4474"/>
        <end position="4513"/>
    </location>
</feature>
<dbReference type="PROSITE" id="PS50268">
    <property type="entry name" value="CADHERIN_2"/>
    <property type="match status" value="34"/>
</dbReference>
<dbReference type="CDD" id="cd11304">
    <property type="entry name" value="Cadherin_repeat"/>
    <property type="match status" value="34"/>
</dbReference>
<dbReference type="GO" id="GO:0035159">
    <property type="term" value="P:regulation of tube length, open tracheal system"/>
    <property type="evidence" value="ECO:0007669"/>
    <property type="project" value="UniProtKB-ARBA"/>
</dbReference>
<keyword evidence="3" id="KW-1003">Cell membrane</keyword>
<dbReference type="FunFam" id="2.60.40.60:FF:000080">
    <property type="entry name" value="FAT atypical cadherin 1"/>
    <property type="match status" value="2"/>
</dbReference>
<dbReference type="PROSITE" id="PS00022">
    <property type="entry name" value="EGF_1"/>
    <property type="match status" value="3"/>
</dbReference>
<evidence type="ECO:0000256" key="3">
    <source>
        <dbReference type="ARBA" id="ARBA00022475"/>
    </source>
</evidence>
<feature type="domain" description="Cadherin" evidence="25">
    <location>
        <begin position="1954"/>
        <end position="2060"/>
    </location>
</feature>
<dbReference type="Proteomes" id="UP001187531">
    <property type="component" value="Unassembled WGS sequence"/>
</dbReference>
<dbReference type="Gene3D" id="2.60.120.200">
    <property type="match status" value="2"/>
</dbReference>
<feature type="domain" description="Laminin G" evidence="23">
    <location>
        <begin position="3993"/>
        <end position="4184"/>
    </location>
</feature>
<feature type="disulfide bond" evidence="19">
    <location>
        <begin position="3982"/>
        <end position="3991"/>
    </location>
</feature>
<feature type="domain" description="Cadherin" evidence="25">
    <location>
        <begin position="1849"/>
        <end position="1953"/>
    </location>
</feature>
<evidence type="ECO:0000256" key="1">
    <source>
        <dbReference type="ARBA" id="ARBA00004221"/>
    </source>
</evidence>
<dbReference type="CDD" id="cd00110">
    <property type="entry name" value="LamG"/>
    <property type="match status" value="2"/>
</dbReference>
<dbReference type="SUPFAM" id="SSF57196">
    <property type="entry name" value="EGF/Laminin"/>
    <property type="match status" value="2"/>
</dbReference>
<feature type="domain" description="Cadherin" evidence="25">
    <location>
        <begin position="363"/>
        <end position="469"/>
    </location>
</feature>
<dbReference type="InterPro" id="IPR001881">
    <property type="entry name" value="EGF-like_Ca-bd_dom"/>
</dbReference>
<feature type="compositionally biased region" description="Polar residues" evidence="20">
    <location>
        <begin position="4670"/>
        <end position="4684"/>
    </location>
</feature>
<dbReference type="InterPro" id="IPR020894">
    <property type="entry name" value="Cadherin_CS"/>
</dbReference>
<dbReference type="GO" id="GO:0051239">
    <property type="term" value="P:regulation of multicellular organismal process"/>
    <property type="evidence" value="ECO:0007669"/>
    <property type="project" value="UniProtKB-ARBA"/>
</dbReference>
<evidence type="ECO:0000256" key="17">
    <source>
        <dbReference type="ARBA" id="ARBA00079083"/>
    </source>
</evidence>
<evidence type="ECO:0000256" key="20">
    <source>
        <dbReference type="SAM" id="MobiDB-lite"/>
    </source>
</evidence>
<dbReference type="SMART" id="SM00282">
    <property type="entry name" value="LamG"/>
    <property type="match status" value="2"/>
</dbReference>
<dbReference type="SMART" id="SM00179">
    <property type="entry name" value="EGF_CA"/>
    <property type="match status" value="3"/>
</dbReference>
<feature type="compositionally biased region" description="Polar residues" evidence="20">
    <location>
        <begin position="4650"/>
        <end position="4663"/>
    </location>
</feature>
<feature type="domain" description="Cadherin" evidence="25">
    <location>
        <begin position="1421"/>
        <end position="1534"/>
    </location>
</feature>
<feature type="domain" description="Cadherin" evidence="25">
    <location>
        <begin position="2788"/>
        <end position="2888"/>
    </location>
</feature>
<feature type="domain" description="Cadherin" evidence="25">
    <location>
        <begin position="3000"/>
        <end position="3105"/>
    </location>
</feature>
<dbReference type="Gene3D" id="2.10.25.10">
    <property type="entry name" value="Laminin"/>
    <property type="match status" value="4"/>
</dbReference>
<dbReference type="FunFam" id="2.60.40.60:FF:000108">
    <property type="entry name" value="FAT atypical cadherin 4"/>
    <property type="match status" value="1"/>
</dbReference>
<keyword evidence="11 21" id="KW-1133">Transmembrane helix</keyword>
<dbReference type="GO" id="GO:0016324">
    <property type="term" value="C:apical plasma membrane"/>
    <property type="evidence" value="ECO:0007669"/>
    <property type="project" value="UniProtKB-SubCell"/>
</dbReference>
<feature type="region of interest" description="Disordered" evidence="20">
    <location>
        <begin position="4722"/>
        <end position="4747"/>
    </location>
</feature>
<keyword evidence="27" id="KW-1185">Reference proteome</keyword>
<evidence type="ECO:0000259" key="24">
    <source>
        <dbReference type="PROSITE" id="PS50026"/>
    </source>
</evidence>
<feature type="domain" description="Cadherin" evidence="25">
    <location>
        <begin position="890"/>
        <end position="996"/>
    </location>
</feature>
<evidence type="ECO:0000256" key="4">
    <source>
        <dbReference type="ARBA" id="ARBA00022536"/>
    </source>
</evidence>
<feature type="disulfide bond" evidence="19">
    <location>
        <begin position="3944"/>
        <end position="3953"/>
    </location>
</feature>
<dbReference type="CDD" id="cd00054">
    <property type="entry name" value="EGF_CA"/>
    <property type="match status" value="4"/>
</dbReference>
<feature type="compositionally biased region" description="Polar residues" evidence="20">
    <location>
        <begin position="4722"/>
        <end position="4746"/>
    </location>
</feature>
<feature type="domain" description="Cadherin" evidence="25">
    <location>
        <begin position="2060"/>
        <end position="2163"/>
    </location>
</feature>
<feature type="domain" description="Cadherin" evidence="25">
    <location>
        <begin position="3535"/>
        <end position="3634"/>
    </location>
</feature>
<keyword evidence="7 22" id="KW-0732">Signal</keyword>
<comment type="caution">
    <text evidence="19">Lacks conserved residue(s) required for the propagation of feature annotation.</text>
</comment>
<feature type="domain" description="Cadherin" evidence="25">
    <location>
        <begin position="1639"/>
        <end position="1749"/>
    </location>
</feature>
<dbReference type="InterPro" id="IPR000742">
    <property type="entry name" value="EGF"/>
</dbReference>
<feature type="domain" description="Cadherin" evidence="25">
    <location>
        <begin position="785"/>
        <end position="889"/>
    </location>
</feature>
<dbReference type="FunFam" id="2.60.40.60:FF:000020">
    <property type="entry name" value="Dachsous cadherin-related 1b"/>
    <property type="match status" value="2"/>
</dbReference>
<dbReference type="GO" id="GO:0005509">
    <property type="term" value="F:calcium ion binding"/>
    <property type="evidence" value="ECO:0007669"/>
    <property type="project" value="UniProtKB-UniRule"/>
</dbReference>
<dbReference type="FunFam" id="2.60.40.60:FF:000035">
    <property type="entry name" value="Protocadherin Fat 3"/>
    <property type="match status" value="1"/>
</dbReference>
<feature type="signal peptide" evidence="22">
    <location>
        <begin position="1"/>
        <end position="24"/>
    </location>
</feature>
<dbReference type="Pfam" id="PF00054">
    <property type="entry name" value="Laminin_G_1"/>
    <property type="match status" value="1"/>
</dbReference>
<evidence type="ECO:0000256" key="19">
    <source>
        <dbReference type="PROSITE-ProRule" id="PRU00076"/>
    </source>
</evidence>
<evidence type="ECO:0000256" key="13">
    <source>
        <dbReference type="ARBA" id="ARBA00023157"/>
    </source>
</evidence>
<dbReference type="FunFam" id="2.60.40.60:FF:000181">
    <property type="entry name" value="Predicted protein"/>
    <property type="match status" value="1"/>
</dbReference>
<dbReference type="Pfam" id="PF02210">
    <property type="entry name" value="Laminin_G_2"/>
    <property type="match status" value="1"/>
</dbReference>
<dbReference type="GO" id="GO:0008013">
    <property type="term" value="F:beta-catenin binding"/>
    <property type="evidence" value="ECO:0007669"/>
    <property type="project" value="TreeGrafter"/>
</dbReference>
<dbReference type="FunFam" id="2.60.40.60:FF:000143">
    <property type="entry name" value="FAT atypical cadherin 4"/>
    <property type="match status" value="1"/>
</dbReference>
<feature type="domain" description="Cadherin" evidence="25">
    <location>
        <begin position="997"/>
        <end position="1100"/>
    </location>
</feature>
<dbReference type="PROSITE" id="PS50025">
    <property type="entry name" value="LAM_G_DOMAIN"/>
    <property type="match status" value="2"/>
</dbReference>
<evidence type="ECO:0000256" key="5">
    <source>
        <dbReference type="ARBA" id="ARBA00022553"/>
    </source>
</evidence>
<dbReference type="GO" id="GO:0048638">
    <property type="term" value="P:regulation of developmental growth"/>
    <property type="evidence" value="ECO:0007669"/>
    <property type="project" value="UniProtKB-ARBA"/>
</dbReference>
<keyword evidence="4 19" id="KW-0245">EGF-like domain</keyword>
<dbReference type="GO" id="GO:0045296">
    <property type="term" value="F:cadherin binding"/>
    <property type="evidence" value="ECO:0007669"/>
    <property type="project" value="TreeGrafter"/>
</dbReference>
<proteinExistence type="predicted"/>
<dbReference type="GO" id="GO:0016327">
    <property type="term" value="C:apicolateral plasma membrane"/>
    <property type="evidence" value="ECO:0007669"/>
    <property type="project" value="UniProtKB-ARBA"/>
</dbReference>
<dbReference type="PROSITE" id="PS00010">
    <property type="entry name" value="ASX_HYDROXYL"/>
    <property type="match status" value="1"/>
</dbReference>
<dbReference type="InterPro" id="IPR039808">
    <property type="entry name" value="Cadherin"/>
</dbReference>
<gene>
    <name evidence="26" type="ORF">QYM36_000160</name>
</gene>
<evidence type="ECO:0000256" key="21">
    <source>
        <dbReference type="SAM" id="Phobius"/>
    </source>
</evidence>
<feature type="disulfide bond" evidence="19">
    <location>
        <begin position="3904"/>
        <end position="3913"/>
    </location>
</feature>
<dbReference type="SUPFAM" id="SSF49899">
    <property type="entry name" value="Concanavalin A-like lectins/glucanases"/>
    <property type="match status" value="2"/>
</dbReference>
<keyword evidence="6 21" id="KW-0812">Transmembrane</keyword>
<dbReference type="FunFam" id="2.60.40.60:FF:000286">
    <property type="entry name" value="Cadherin-related tumor suppressor"/>
    <property type="match status" value="1"/>
</dbReference>
<keyword evidence="8" id="KW-0677">Repeat</keyword>
<sequence length="4938" mass="541692">MKTCAMRNHCAAIFLLGFVLTVHGQGPGPGEASNESVSRPVDTRVQFDILEEQPIGTFVGKVPIKPGFTYRFNENLREFRLNSTTGEIVTNIVLDREAFESEKFDLVILSSQPTYPIEVRITLLDLNDNAPAFPEQSIEVSFSENANAGTRVILDTATDTDSGDNSVTTNYEIVSGNEDGKFRLAVTTNPSGETPYLHLETTGLLDRETVPYYQLNISAQDGGVPPLYGYLLLNISILDVNDNPPIFDHSDYVVSLNESVPIGTTVLQVVATDNDAGENARITYFIAETETQFSVDPETGVVATVEPLKCQQNCPDQHCSKSCVFTIFARDHGIPRQVGRTYITVNLLDANDHDPIIRFRYFPSTAEFATVDENAQNGSVVAAVSVIDFDEGSNGETVVEIKTGNELRHFRLEPTPSFHIVRVNGTLDREKLNKYNLTIAATDKGSPPRSTTAFLIISVNDVNDHEPVFEKSEYITVLSELAPIGSYVAGITATDEDTGINSDIFYSILSGDDYNWFQIDQNTGLVTTISELDRELRDSLELKISARDGGPSPRWAYASLRITLLDENDEKPSFTNGELNISLSENTQPNTIVAVLSATDPDQGTNGTISYHFDPEMEQVYPGIFSIDSSSGQIMTRTKLDREITPEFEIRVIAKDQGVPSQSSTATVYLKVVDANDNSPEFYPVYYFVNVFDSATIGEDIVRVIAVDEDEGINAQISYSIKSGSDGVFEINETTGIIRLKSTASLGSKLIYKLKIGAKDKGDRKAVEDALVEVAIGNMNIIAFTESQYNFTIKEDSSEKDPSIGREVGRIVTDASHQTGILKYSIVNGDPARLFQIKDSSGLITTAKRVDREQGPFYELTILARSGSSYATVKAYVTVGDLNDNPPKFSISRAIVHIPEDIPPGHEVYLAQAFDADENSNGLITYALSMNPQEIFRISKSSGMIYLRKPINQKEQGASKSLTIEVIATDNGQPPLSSRQIVQVIIDDVNDHTPVFEFSSYETSLQENVPLNDRFFSLSATDEDEGENGMINYEISDGNDFDKFGIFPDGFIYVRRALDREVQDYYVLTITARDGGSPQRSSCVTLVIHILDENDNPPVFKNQTFYFYLPENELPDTYIGRVTATDRDVGRNAELTFSVTNNQNDFAIDSRSGFVRTLQLFDREKVLQTTGQEHIVLDVVVNDNGVTRLRDRAKIYVYITDVNDNPPVFTRNPYKTQISEATMVDSPVFRVLAKDADENMNGVVTYSISSGDDTSTFRVDRMTGQVYLNKPLDREKITKYLLTITAQDLGESLSLSASTTLSIEVLDENDNAPLFKESINEISVSEKTPSGTKLFQFYATDSDDGINSEILFGIGAGNLHDTFTIESKSGILYLEKTIDYEAHRSYTLNITVSDSGSPKLATTKLFTIVVLDSNDNAPTFPSTAIVRQIQEGISVGTPIVTVNAEDPDSGNNSKTVYSIIQKEPSPSARNPPCFSIRPETGVIYTTHPIDREFADTFRLLVTATDQPSPPETPMSSEKLVTIIVEDVNDNSPFFTSVSAAILHKNTEAGAKIMTITATDADANTNGFVTYQILSGNKELFALDRSSGVLSTRKSVHVPDSFYKLVIRASDEAVQSQRRFTDLLATVIGVNNDTNVPVFSRALYTGTVTENEPTGTSVLTVVARLPEGLVQDVDYYIINSTSSKGVAVSYFEVDSKTGTVTTRAPLDRESGIIEYEIELAAASVGGGVTQVGFCKARIKVLDKNDSPPVFEDVPSVITVSEELLPGEAIVKFTASDLDTQGSISYSLLNDIDKKFTLDSTSGILSLKDTLDREEKAGYKIIIRADDSIQQTDVEVLVQVSDANDNAPVFTEVAYSFDIPEDATRGSVVGIVTANDADEGINGQVSYTVLSDWGNDIFSLNPQTGIFTLTSRLDYEQTQHYIFVVQAQDTGRPSLFSTVTVYFNVLDLNDNSPVFDPMGYNDEVFENITVGTTLLRVSATDQDSGNNGKLEFKITGGDEEKHFGIDANGTLFTVKELDREEQSAFNLIVTAIDMAELPQKRLSSTVQVTITLKDVNDMAPEFVTPNITTVAENAPVNSVVMAIKAIDRDEGRNSYIEYSLAPVPDGRFVLGPVDGLLRVAAQLDRETRANYTLYITAHDRGIPSQSVTQEIFIRILDDNDNSPIFDPKQYSASVSENASVGLSILQVSATDADEELNGRVRYSIVAGDANRDFAISEDTGIVRVAKSLNYERKNHYVITVQAEDSGTYVRYDSSTVTVTLIDVNDNAPIFLNSPYIAYVMENAESLPLSVVTVQAFDADSYPFNKVRYLLKDGDSNLFKINTTSGEVTVHKALDREAKQQYQLSVIALDGGTPGLTGTGTVIINVKDINDHAPEFVQSFYQANVEENTPVGSSVMQVSAVDPDDGLNSLVRYSLVGNHAAFKIDPETGIVSTHASLDRETVTTYNLLVMATDSNPANMLSATASLVISVSDVNDNVPAFSSSSNTVVLSNNLPIGSFVFGAKAQDLDIGNNGRVTYHLSGDDADKFQIDQSNGVIKTATLLPNDKSFSLEIRATDNGVERLSSTTDLVVNLRKTANFPVISKADSMFKISEEVHNKGLTRFSASSPKSGKAGEIKYYIAGGDVGDVFAINKKTGELKVDQGLDFETFPQYELWVEARDSDDPPLGSFTSVIVNVTDANDNAPVFERSIYNATILEEQTPPQLLITVRASDLDSGRNSEVSYRLRSKGSATETFYLEENTGKVFTKAKLDREEAAHYTLVIEAIDQGEPSKTGTATVLVNVADKNDNPPRFTRLFSVNVTENAPIGTFVIQVTSSDRDIGSNANATYSFSENPNGKFRIDPISGNVTVAGLIDRETKEEYVLKVTAIDGSWRAETPLTITVQDQNDNNPEFEHSFYSFNFPELQRNVAFVGQVTAIDRDKSGPNSMVSYSLKLPSDFFSIDPTSGEIFSKQIVRYKHSRRGPSPENIYSFIVVASDRGKPPLASECLVNVNIVDANNNAPVFETNSYFSPVPDAAIIGQNIIQVRATDIKDYGVNAQIEYAIIAGNGSDFFTINEENGWLSVASPLFGRRELEFVLQVRAMDRGVPPQSDETVVFLVITGENNYTPTFSALSYQVIVPENEPVGSVIVTVTASDQDIGPNGMIRYSILQHEPGNHFAIDPTTGSISVANQLDYDTVQKYVLNVTASDLGFVARKATAVVTVLLIDVNDNPPKFEKQIYEGTIAENSPPGTHVFKLQAIDIDSARNAIIQYSIIGGNGKDSFSVDPKTGQIVSKVSFDFEEKNLFLLDIIATNPDSSMFGSTRVQIRVTGVNEFFPKFVQPVFHFTVSESAPLGSIAGTVQALDKDGGDDGIVYYLFVGSSNEKGFHISPETGVISVARHLDRESQSRVVLTVLAKNSGGIRGNDTDEAQVVISIQDGNDPPVFLQPHYEVSVYENASIGSSIVAVTAVDKDIRAPNNQFSYTILHGNANGTFKIDPQTGMVETTSRLDRELEANFNITIAAIDNGIPQQTGLATVHVSVKDVNDNGPYFEGGMPIGYVSENEPSGTSVTVLSASDPDLPPNGGPFKYTVVGGDHRNIFTVDRDTGFVRTTKPIDREVFSEILLEVEVIDSGNPPMRSVHPVKVIVQDKNDNPSTPRALQILVNNYSNEKFKGRVADVPPNDVDLVGNYQCRILNGETSSFSIQNSCTLYASKISSPGNYSFKISGNDGVHPDVVSTVSVAFNFFSNKTLNFAVPIRIYNKTGENFLSTYWRPLKNLLQNIFKEKGEPQIFSINSQESHLDISVVVKISEKGYLAKEEVYNVLMTNKDRFYNLFDVHGIAFNFTPCQESPCLNGGKCTAAYHIYDSSEITSSTSLVLNTPMVKNEYSCSCRFGFSGQKCDLRQDPCSPNPCENGGSCTKSGKDFKCICTAVYHGRTCDTVKPKICEANPCKNGGTCQETRDGGFFCLCRNGFRGLGCEITSDSCRPNPCMNGGSCLNLKPGYKCQCLDNFYGSFCEKSSFGFEELSYMAFPSLEASTNDISIVFSTNKPDALLMYNFGHQNGGRSDFVALEIYEGRPWFLFGSIQTATASLFVEKEVTDGRWYRITATRNGRVGSLTVADCTNSGEMCTECKPGDKSCSTSYTGFSGTLNFNGQPLYIGGIPSIEPILERPLQVHNDDFIGCIQSVSVNGRPLDMTRPTSLQGISNTCQRISEPCKALGAACGSSDDCIDKWNSISCQCSSGVFAPNCNTALQPLTLDNQSYLEFKVSEKFKRRILQKPGGFTSRARSIRDDTEKSISVTFRTFTKEGCLIYAETNTDYTALTIKEGFIQYTSHSGIQLDINMTIPERFVSDGAWHNLTVVCKHKSLFIVLDDVLVGEELDLNSLHDILDPYLTLLTIGGAPEERFTRYESGFEGCIANVTVNNEIQPINGSGGYFKEVIVHGKAMFGCNGAAALGTSSAPDPLSIGITLVVVFFSTLLVGISISFIVFRLRRQRRDQKGFQGHGKSKGVAILGRAPPESTRAHPEGGYADNNDYTDEIMRPSVNQDISTRKIRDGELTIERGQRPDIIEREVVNSSPGVNMRLEDSVSTLGQMIDSEAPEHYDLENASSIAPSDIDIVYHYKGYRDAGMRNKYKLPSHVTNYHKHNHRHSPHNFPSQIHRESPRNMLRASPAQGLSGSTLPVTSNRESPHTLKMQSTPLARLSPSSELSTQMPRILTLQDISGKPLQTALLATAQANAAVKDVTSQSERSLNSPVSQMSHSSGSLQTSVLKDKRTVKKGSVRLANSNSLISAMDAVSSSSDERPRMNQKLNDLMETNTDLLEANDSSTDESGNDSFTCSEFEYENNYEKVNRDNFRQENMIFSKLSEADNENDQDNESTKRFDGFESFRGSLSTLIASDDDFGPYKHNDGDPLSWSYLLNWGPNFDSLVGVFKDIAELSDTNSERRTPRQSNSGKLNEEYV</sequence>
<feature type="domain" description="Cadherin" evidence="25">
    <location>
        <begin position="3421"/>
        <end position="3526"/>
    </location>
</feature>
<feature type="chain" id="PRO_5041645866" description="Protocadherin-16" evidence="22">
    <location>
        <begin position="25"/>
        <end position="4938"/>
    </location>
</feature>
<feature type="domain" description="Cadherin" evidence="25">
    <location>
        <begin position="3315"/>
        <end position="3420"/>
    </location>
</feature>
<dbReference type="PANTHER" id="PTHR24027:SF438">
    <property type="entry name" value="CADHERIN 23"/>
    <property type="match status" value="1"/>
</dbReference>
<feature type="domain" description="Cadherin" evidence="25">
    <location>
        <begin position="2889"/>
        <end position="2999"/>
    </location>
</feature>
<dbReference type="GO" id="GO:0016477">
    <property type="term" value="P:cell migration"/>
    <property type="evidence" value="ECO:0007669"/>
    <property type="project" value="TreeGrafter"/>
</dbReference>
<dbReference type="Pfam" id="PF00008">
    <property type="entry name" value="EGF"/>
    <property type="match status" value="2"/>
</dbReference>
<feature type="domain" description="Cadherin" evidence="25">
    <location>
        <begin position="3211"/>
        <end position="3314"/>
    </location>
</feature>
<dbReference type="FunFam" id="2.60.40.60:FF:000037">
    <property type="entry name" value="FAT atypical cadherin 1"/>
    <property type="match status" value="1"/>
</dbReference>
<evidence type="ECO:0000313" key="26">
    <source>
        <dbReference type="EMBL" id="KAK2725567.1"/>
    </source>
</evidence>
<dbReference type="FunFam" id="2.60.40.60:FF:000106">
    <property type="entry name" value="FAT atypical cadherin 4"/>
    <property type="match status" value="1"/>
</dbReference>
<dbReference type="InterPro" id="IPR013320">
    <property type="entry name" value="ConA-like_dom_sf"/>
</dbReference>
<dbReference type="PROSITE" id="PS01186">
    <property type="entry name" value="EGF_2"/>
    <property type="match status" value="2"/>
</dbReference>
<dbReference type="FunFam" id="2.10.25.10:FF:000472">
    <property type="entry name" value="Uncharacterized protein, isoform A"/>
    <property type="match status" value="1"/>
</dbReference>
<dbReference type="FunFam" id="2.60.40.60:FF:000015">
    <property type="entry name" value="FAT atypical cadherin 1"/>
    <property type="match status" value="1"/>
</dbReference>
<dbReference type="SMART" id="SM00181">
    <property type="entry name" value="EGF"/>
    <property type="match status" value="5"/>
</dbReference>
<feature type="region of interest" description="Disordered" evidence="20">
    <location>
        <begin position="4916"/>
        <end position="4938"/>
    </location>
</feature>
<feature type="domain" description="Cadherin" evidence="25">
    <location>
        <begin position="1316"/>
        <end position="1420"/>
    </location>
</feature>
<dbReference type="FunFam" id="2.10.25.10:FF:000321">
    <property type="entry name" value="Protein delta homolog 1"/>
    <property type="match status" value="1"/>
</dbReference>
<evidence type="ECO:0000256" key="7">
    <source>
        <dbReference type="ARBA" id="ARBA00022729"/>
    </source>
</evidence>
<dbReference type="InterPro" id="IPR015919">
    <property type="entry name" value="Cadherin-like_sf"/>
</dbReference>
<dbReference type="PRINTS" id="PR00205">
    <property type="entry name" value="CADHERIN"/>
</dbReference>
<reference evidence="26" key="1">
    <citation type="submission" date="2023-07" db="EMBL/GenBank/DDBJ databases">
        <title>Chromosome-level genome assembly of Artemia franciscana.</title>
        <authorList>
            <person name="Jo E."/>
        </authorList>
    </citation>
    <scope>NUCLEOTIDE SEQUENCE</scope>
    <source>
        <tissue evidence="26">Whole body</tissue>
    </source>
</reference>
<comment type="caution">
    <text evidence="26">The sequence shown here is derived from an EMBL/GenBank/DDBJ whole genome shotgun (WGS) entry which is preliminary data.</text>
</comment>
<dbReference type="FunFam" id="2.60.40.60:FF:000101">
    <property type="entry name" value="FAT atypical cadherin 4"/>
    <property type="match status" value="1"/>
</dbReference>
<keyword evidence="14" id="KW-0325">Glycoprotein</keyword>
<protein>
    <recommendedName>
        <fullName evidence="16">Protocadherin-16</fullName>
    </recommendedName>
    <alternativeName>
        <fullName evidence="17">Protein dachsous homolog 1</fullName>
    </alternativeName>
</protein>
<keyword evidence="10" id="KW-0130">Cell adhesion</keyword>
<dbReference type="PROSITE" id="PS00232">
    <property type="entry name" value="CADHERIN_1"/>
    <property type="match status" value="15"/>
</dbReference>
<feature type="domain" description="EGF-like" evidence="24">
    <location>
        <begin position="3956"/>
        <end position="3992"/>
    </location>
</feature>
<feature type="domain" description="Cadherin" evidence="25">
    <location>
        <begin position="1534"/>
        <end position="1638"/>
    </location>
</feature>
<dbReference type="FunFam" id="2.60.40.60:FF:000134">
    <property type="entry name" value="protocadherin Fat 4"/>
    <property type="match status" value="1"/>
</dbReference>
<evidence type="ECO:0000256" key="8">
    <source>
        <dbReference type="ARBA" id="ARBA00022737"/>
    </source>
</evidence>
<feature type="domain" description="Cadherin" evidence="25">
    <location>
        <begin position="134"/>
        <end position="247"/>
    </location>
</feature>
<dbReference type="FunFam" id="2.60.40.60:FF:000118">
    <property type="entry name" value="protocadherin Fat 4"/>
    <property type="match status" value="1"/>
</dbReference>
<dbReference type="GO" id="GO:0035332">
    <property type="term" value="P:positive regulation of hippo signaling"/>
    <property type="evidence" value="ECO:0007669"/>
    <property type="project" value="UniProtKB-ARBA"/>
</dbReference>
<dbReference type="FunFam" id="2.60.40.60:FF:000321">
    <property type="entry name" value="Cadherin-related tumor suppressor"/>
    <property type="match status" value="1"/>
</dbReference>
<dbReference type="GO" id="GO:0031175">
    <property type="term" value="P:neuron projection development"/>
    <property type="evidence" value="ECO:0007669"/>
    <property type="project" value="TreeGrafter"/>
</dbReference>
<feature type="domain" description="Cadherin" evidence="25">
    <location>
        <begin position="1101"/>
        <end position="1209"/>
    </location>
</feature>
<evidence type="ECO:0000256" key="10">
    <source>
        <dbReference type="ARBA" id="ARBA00022889"/>
    </source>
</evidence>
<feature type="domain" description="Cadherin" evidence="25">
    <location>
        <begin position="2478"/>
        <end position="2578"/>
    </location>
</feature>
<feature type="domain" description="EGF-like" evidence="24">
    <location>
        <begin position="3917"/>
        <end position="3954"/>
    </location>
</feature>
<evidence type="ECO:0000256" key="15">
    <source>
        <dbReference type="ARBA" id="ARBA00062150"/>
    </source>
</evidence>
<feature type="domain" description="Cadherin" evidence="25">
    <location>
        <begin position="1210"/>
        <end position="1315"/>
    </location>
</feature>
<feature type="domain" description="Cadherin" evidence="25">
    <location>
        <begin position="2164"/>
        <end position="2268"/>
    </location>
</feature>
<feature type="domain" description="Cadherin" evidence="25">
    <location>
        <begin position="1750"/>
        <end position="1848"/>
    </location>
</feature>
<dbReference type="Pfam" id="PF00028">
    <property type="entry name" value="Cadherin"/>
    <property type="match status" value="33"/>
</dbReference>
<feature type="domain" description="Cadherin" evidence="25">
    <location>
        <begin position="3106"/>
        <end position="3210"/>
    </location>
</feature>
<feature type="domain" description="Laminin G" evidence="23">
    <location>
        <begin position="4248"/>
        <end position="4425"/>
    </location>
</feature>
<dbReference type="FunFam" id="2.60.40.60:FF:000081">
    <property type="entry name" value="protocadherin Fat 4"/>
    <property type="match status" value="1"/>
</dbReference>
<dbReference type="FunFam" id="2.60.40.60:FF:000039">
    <property type="entry name" value="FAT atypical cadherin 3"/>
    <property type="match status" value="2"/>
</dbReference>
<evidence type="ECO:0000259" key="25">
    <source>
        <dbReference type="PROSITE" id="PS50268"/>
    </source>
</evidence>
<accession>A0AA88IRP9</accession>
<evidence type="ECO:0000259" key="23">
    <source>
        <dbReference type="PROSITE" id="PS50025"/>
    </source>
</evidence>
<dbReference type="FunFam" id="2.60.40.60:FF:000013">
    <property type="entry name" value="Cadherin EGF LAG seven-pass G-type receptor"/>
    <property type="match status" value="1"/>
</dbReference>
<dbReference type="PROSITE" id="PS50026">
    <property type="entry name" value="EGF_3"/>
    <property type="match status" value="4"/>
</dbReference>
<keyword evidence="12 21" id="KW-0472">Membrane</keyword>
<comment type="subcellular location">
    <subcellularLocation>
        <location evidence="1">Apical cell membrane</location>
    </subcellularLocation>
    <subcellularLocation>
        <location evidence="2">Cell membrane</location>
        <topology evidence="2">Single-pass type I membrane protein</topology>
    </subcellularLocation>
</comment>
<dbReference type="GO" id="GO:0007157">
    <property type="term" value="P:heterophilic cell-cell adhesion via plasma membrane cell adhesion molecules"/>
    <property type="evidence" value="ECO:0007669"/>
    <property type="project" value="UniProtKB-ARBA"/>
</dbReference>
<evidence type="ECO:0000256" key="2">
    <source>
        <dbReference type="ARBA" id="ARBA00004251"/>
    </source>
</evidence>
<feature type="domain" description="Cadherin" evidence="25">
    <location>
        <begin position="575"/>
        <end position="682"/>
    </location>
</feature>
<feature type="domain" description="Cadherin" evidence="25">
    <location>
        <begin position="2683"/>
        <end position="2788"/>
    </location>
</feature>
<dbReference type="Pfam" id="PF25374">
    <property type="entry name" value="Cadherin_FAT4_N"/>
    <property type="match status" value="1"/>
</dbReference>
<feature type="domain" description="Cadherin" evidence="25">
    <location>
        <begin position="32"/>
        <end position="133"/>
    </location>
</feature>
<evidence type="ECO:0000256" key="12">
    <source>
        <dbReference type="ARBA" id="ARBA00023136"/>
    </source>
</evidence>
<dbReference type="GO" id="GO:0090251">
    <property type="term" value="P:protein localization involved in establishment of planar polarity"/>
    <property type="evidence" value="ECO:0007669"/>
    <property type="project" value="UniProtKB-ARBA"/>
</dbReference>
<organism evidence="26 27">
    <name type="scientific">Artemia franciscana</name>
    <name type="common">Brine shrimp</name>
    <name type="synonym">Artemia sanfranciscana</name>
    <dbReference type="NCBI Taxonomy" id="6661"/>
    <lineage>
        <taxon>Eukaryota</taxon>
        <taxon>Metazoa</taxon>
        <taxon>Ecdysozoa</taxon>
        <taxon>Arthropoda</taxon>
        <taxon>Crustacea</taxon>
        <taxon>Branchiopoda</taxon>
        <taxon>Anostraca</taxon>
        <taxon>Artemiidae</taxon>
        <taxon>Artemia</taxon>
    </lineage>
</organism>
<dbReference type="FunFam" id="2.60.40.60:FF:000024">
    <property type="entry name" value="FAT atypical cadherin 3"/>
    <property type="match status" value="2"/>
</dbReference>
<evidence type="ECO:0000256" key="9">
    <source>
        <dbReference type="ARBA" id="ARBA00022837"/>
    </source>
</evidence>
<dbReference type="Gene3D" id="2.60.40.60">
    <property type="entry name" value="Cadherins"/>
    <property type="match status" value="34"/>
</dbReference>
<dbReference type="SUPFAM" id="SSF49313">
    <property type="entry name" value="Cadherin-like"/>
    <property type="match status" value="34"/>
</dbReference>
<dbReference type="FunFam" id="2.60.40.60:FF:000029">
    <property type="entry name" value="Cadherin EGF LAG seven-pass G-type receptor 3"/>
    <property type="match status" value="1"/>
</dbReference>
<feature type="domain" description="Cadherin" evidence="25">
    <location>
        <begin position="683"/>
        <end position="780"/>
    </location>
</feature>
<evidence type="ECO:0000256" key="18">
    <source>
        <dbReference type="PROSITE-ProRule" id="PRU00043"/>
    </source>
</evidence>
<keyword evidence="9 18" id="KW-0106">Calcium</keyword>
<evidence type="ECO:0000313" key="27">
    <source>
        <dbReference type="Proteomes" id="UP001187531"/>
    </source>
</evidence>
<dbReference type="EMBL" id="JAVRJZ010000002">
    <property type="protein sequence ID" value="KAK2725567.1"/>
    <property type="molecule type" value="Genomic_DNA"/>
</dbReference>
<feature type="domain" description="Cadherin" evidence="25">
    <location>
        <begin position="2596"/>
        <end position="2682"/>
    </location>
</feature>
<dbReference type="InterPro" id="IPR001791">
    <property type="entry name" value="Laminin_G"/>
</dbReference>
<feature type="domain" description="Cadherin" evidence="25">
    <location>
        <begin position="470"/>
        <end position="574"/>
    </location>
</feature>
<feature type="domain" description="Cadherin" evidence="25">
    <location>
        <begin position="248"/>
        <end position="357"/>
    </location>
</feature>
<comment type="subunit">
    <text evidence="15">Heterophilic interaction with FAT4; this interaction affects their respective protein levels.</text>
</comment>
<keyword evidence="5" id="KW-0597">Phosphoprotein</keyword>
<evidence type="ECO:0000256" key="11">
    <source>
        <dbReference type="ARBA" id="ARBA00022989"/>
    </source>
</evidence>
<dbReference type="FunFam" id="2.60.40.60:FF:000007">
    <property type="entry name" value="Protocadherin alpha 2"/>
    <property type="match status" value="1"/>
</dbReference>
<dbReference type="GO" id="GO:0042067">
    <property type="term" value="P:establishment of ommatidial planar polarity"/>
    <property type="evidence" value="ECO:0007669"/>
    <property type="project" value="UniProtKB-ARBA"/>
</dbReference>
<evidence type="ECO:0000256" key="6">
    <source>
        <dbReference type="ARBA" id="ARBA00022692"/>
    </source>
</evidence>
<dbReference type="GO" id="GO:0016342">
    <property type="term" value="C:catenin complex"/>
    <property type="evidence" value="ECO:0007669"/>
    <property type="project" value="TreeGrafter"/>
</dbReference>
<feature type="transmembrane region" description="Helical" evidence="21">
    <location>
        <begin position="4440"/>
        <end position="4465"/>
    </location>
</feature>
<dbReference type="InterPro" id="IPR000152">
    <property type="entry name" value="EGF-type_Asp/Asn_hydroxyl_site"/>
</dbReference>